<accession>A0A553HZU5</accession>
<dbReference type="AlphaFoldDB" id="A0A553HZU5"/>
<gene>
    <name evidence="2" type="ORF">FHL15_005744</name>
</gene>
<evidence type="ECO:0000313" key="2">
    <source>
        <dbReference type="EMBL" id="TRX93469.1"/>
    </source>
</evidence>
<comment type="caution">
    <text evidence="2">The sequence shown here is derived from an EMBL/GenBank/DDBJ whole genome shotgun (WGS) entry which is preliminary data.</text>
</comment>
<feature type="region of interest" description="Disordered" evidence="1">
    <location>
        <begin position="62"/>
        <end position="83"/>
    </location>
</feature>
<proteinExistence type="predicted"/>
<dbReference type="EMBL" id="VFLP01000029">
    <property type="protein sequence ID" value="TRX93469.1"/>
    <property type="molecule type" value="Genomic_DNA"/>
</dbReference>
<sequence>MCRADMMIFSYHWSERNRVPNPTWALKYECVDWKKLAEGLETRRVDIKALKMLVHPQYGPSYPRGKSIDVPNGPSWYPLDDET</sequence>
<reference evidence="3" key="1">
    <citation type="submission" date="2019-06" db="EMBL/GenBank/DDBJ databases">
        <title>Draft genome sequence of the griseofulvin-producing fungus Xylaria cubensis strain G536.</title>
        <authorList>
            <person name="Mead M.E."/>
            <person name="Raja H.A."/>
            <person name="Steenwyk J.L."/>
            <person name="Knowles S.L."/>
            <person name="Oberlies N.H."/>
            <person name="Rokas A."/>
        </authorList>
    </citation>
    <scope>NUCLEOTIDE SEQUENCE [LARGE SCALE GENOMIC DNA]</scope>
    <source>
        <strain evidence="3">G536</strain>
    </source>
</reference>
<keyword evidence="3" id="KW-1185">Reference proteome</keyword>
<evidence type="ECO:0000313" key="3">
    <source>
        <dbReference type="Proteomes" id="UP000319160"/>
    </source>
</evidence>
<protein>
    <submittedName>
        <fullName evidence="2">Uncharacterized protein</fullName>
    </submittedName>
</protein>
<name>A0A553HZU5_9PEZI</name>
<dbReference type="Proteomes" id="UP000319160">
    <property type="component" value="Unassembled WGS sequence"/>
</dbReference>
<evidence type="ECO:0000256" key="1">
    <source>
        <dbReference type="SAM" id="MobiDB-lite"/>
    </source>
</evidence>
<organism evidence="2 3">
    <name type="scientific">Xylaria flabelliformis</name>
    <dbReference type="NCBI Taxonomy" id="2512241"/>
    <lineage>
        <taxon>Eukaryota</taxon>
        <taxon>Fungi</taxon>
        <taxon>Dikarya</taxon>
        <taxon>Ascomycota</taxon>
        <taxon>Pezizomycotina</taxon>
        <taxon>Sordariomycetes</taxon>
        <taxon>Xylariomycetidae</taxon>
        <taxon>Xylariales</taxon>
        <taxon>Xylariaceae</taxon>
        <taxon>Xylaria</taxon>
    </lineage>
</organism>
<dbReference type="OrthoDB" id="3687641at2759"/>